<dbReference type="InterPro" id="IPR001128">
    <property type="entry name" value="Cyt_P450"/>
</dbReference>
<reference evidence="6" key="1">
    <citation type="submission" date="2020-01" db="EMBL/GenBank/DDBJ databases">
        <title>The Celery Genome Sequence Reveals Sequential Paleo-tetraploidization, Resistance Gene Elimination, Karyotype Evolution, and Functional Innovation in Apiales.</title>
        <authorList>
            <person name="Song X."/>
        </authorList>
    </citation>
    <scope>NUCLEOTIDE SEQUENCE</scope>
    <source>
        <tissue evidence="6">Leaf</tissue>
    </source>
</reference>
<keyword evidence="5" id="KW-0503">Monooxygenase</keyword>
<dbReference type="GO" id="GO:0004497">
    <property type="term" value="F:monooxygenase activity"/>
    <property type="evidence" value="ECO:0007669"/>
    <property type="project" value="UniProtKB-KW"/>
</dbReference>
<gene>
    <name evidence="6" type="ORF">AG4045_019612</name>
</gene>
<evidence type="ECO:0000256" key="1">
    <source>
        <dbReference type="ARBA" id="ARBA00022617"/>
    </source>
</evidence>
<dbReference type="InterPro" id="IPR050651">
    <property type="entry name" value="Plant_Cytochrome_P450_Monoox"/>
</dbReference>
<evidence type="ECO:0000256" key="3">
    <source>
        <dbReference type="ARBA" id="ARBA00023002"/>
    </source>
</evidence>
<dbReference type="PRINTS" id="PR00463">
    <property type="entry name" value="EP450I"/>
</dbReference>
<dbReference type="PANTHER" id="PTHR47947">
    <property type="entry name" value="CYTOCHROME P450 82C3-RELATED"/>
    <property type="match status" value="1"/>
</dbReference>
<keyword evidence="4" id="KW-0408">Iron</keyword>
<evidence type="ECO:0000256" key="5">
    <source>
        <dbReference type="ARBA" id="ARBA00023033"/>
    </source>
</evidence>
<comment type="caution">
    <text evidence="6">The sequence shown here is derived from an EMBL/GenBank/DDBJ whole genome shotgun (WGS) entry which is preliminary data.</text>
</comment>
<dbReference type="Pfam" id="PF00067">
    <property type="entry name" value="p450"/>
    <property type="match status" value="1"/>
</dbReference>
<feature type="non-terminal residue" evidence="6">
    <location>
        <position position="263"/>
    </location>
</feature>
<accession>A0A6L5B9X7</accession>
<keyword evidence="1" id="KW-0349">Heme</keyword>
<dbReference type="GO" id="GO:0020037">
    <property type="term" value="F:heme binding"/>
    <property type="evidence" value="ECO:0007669"/>
    <property type="project" value="InterPro"/>
</dbReference>
<dbReference type="GO" id="GO:0005506">
    <property type="term" value="F:iron ion binding"/>
    <property type="evidence" value="ECO:0007669"/>
    <property type="project" value="InterPro"/>
</dbReference>
<dbReference type="Proteomes" id="UP000593563">
    <property type="component" value="Unassembled WGS sequence"/>
</dbReference>
<evidence type="ECO:0000256" key="4">
    <source>
        <dbReference type="ARBA" id="ARBA00023004"/>
    </source>
</evidence>
<keyword evidence="2" id="KW-0479">Metal-binding</keyword>
<keyword evidence="3" id="KW-0560">Oxidoreductase</keyword>
<organism evidence="6 7">
    <name type="scientific">Apium graveolens</name>
    <name type="common">Celery</name>
    <dbReference type="NCBI Taxonomy" id="4045"/>
    <lineage>
        <taxon>Eukaryota</taxon>
        <taxon>Viridiplantae</taxon>
        <taxon>Streptophyta</taxon>
        <taxon>Embryophyta</taxon>
        <taxon>Tracheophyta</taxon>
        <taxon>Spermatophyta</taxon>
        <taxon>Magnoliopsida</taxon>
        <taxon>eudicotyledons</taxon>
        <taxon>Gunneridae</taxon>
        <taxon>Pentapetalae</taxon>
        <taxon>asterids</taxon>
        <taxon>campanulids</taxon>
        <taxon>Apiales</taxon>
        <taxon>Apiaceae</taxon>
        <taxon>Apioideae</taxon>
        <taxon>apioid superclade</taxon>
        <taxon>Apieae</taxon>
        <taxon>Apium</taxon>
    </lineage>
</organism>
<dbReference type="InterPro" id="IPR036396">
    <property type="entry name" value="Cyt_P450_sf"/>
</dbReference>
<evidence type="ECO:0000313" key="6">
    <source>
        <dbReference type="EMBL" id="KAF1002539.1"/>
    </source>
</evidence>
<evidence type="ECO:0000256" key="2">
    <source>
        <dbReference type="ARBA" id="ARBA00022723"/>
    </source>
</evidence>
<dbReference type="Gene3D" id="1.10.630.10">
    <property type="entry name" value="Cytochrome P450"/>
    <property type="match status" value="1"/>
</dbReference>
<dbReference type="GO" id="GO:0016705">
    <property type="term" value="F:oxidoreductase activity, acting on paired donors, with incorporation or reduction of molecular oxygen"/>
    <property type="evidence" value="ECO:0007669"/>
    <property type="project" value="InterPro"/>
</dbReference>
<protein>
    <recommendedName>
        <fullName evidence="8">Cytochrome P450</fullName>
    </recommendedName>
</protein>
<dbReference type="EMBL" id="WRXP01000959">
    <property type="protein sequence ID" value="KAF1002539.1"/>
    <property type="molecule type" value="Genomic_DNA"/>
</dbReference>
<sequence>MADKYGPAFSVKLGSHKAVVLSNWEMAKECFLTHDRNFIERPIVLASKLLGYNLAMFAFSPYGSYWREIRKIVALELLSARRIEMLKGLRISEVQTMIREVYKLWVESGSNGDGVLVDMKELFGNMTHNLVMAMVAGKRYFGSSGNGKDGEAQKFEKMTRKLVHLFMVFLVSDFIPFLKWLDSKAHKREMKRTAKEFDAFIQVWLEEHKQKRLLKGKGAQGDEDFMDVMISILRDAEIAGFDADTITKATSLSLILAGSDAPT</sequence>
<dbReference type="PANTHER" id="PTHR47947:SF29">
    <property type="entry name" value="CYTOCHROME P450 CYP82D47-LIKE"/>
    <property type="match status" value="1"/>
</dbReference>
<proteinExistence type="predicted"/>
<keyword evidence="7" id="KW-1185">Reference proteome</keyword>
<evidence type="ECO:0008006" key="8">
    <source>
        <dbReference type="Google" id="ProtNLM"/>
    </source>
</evidence>
<dbReference type="SUPFAM" id="SSF48264">
    <property type="entry name" value="Cytochrome P450"/>
    <property type="match status" value="1"/>
</dbReference>
<dbReference type="AlphaFoldDB" id="A0A6L5B9X7"/>
<dbReference type="InterPro" id="IPR002401">
    <property type="entry name" value="Cyt_P450_E_grp-I"/>
</dbReference>
<evidence type="ECO:0000313" key="7">
    <source>
        <dbReference type="Proteomes" id="UP000593563"/>
    </source>
</evidence>
<name>A0A6L5B9X7_APIGR</name>